<keyword evidence="2" id="KW-1185">Reference proteome</keyword>
<gene>
    <name evidence="1" type="ORF">NP064_03015</name>
</gene>
<organism evidence="1 2">
    <name type="scientific">Cellulomonas chengniuliangii</name>
    <dbReference type="NCBI Taxonomy" id="2968084"/>
    <lineage>
        <taxon>Bacteria</taxon>
        <taxon>Bacillati</taxon>
        <taxon>Actinomycetota</taxon>
        <taxon>Actinomycetes</taxon>
        <taxon>Micrococcales</taxon>
        <taxon>Cellulomonadaceae</taxon>
        <taxon>Cellulomonas</taxon>
    </lineage>
</organism>
<evidence type="ECO:0000313" key="1">
    <source>
        <dbReference type="EMBL" id="UUI75896.1"/>
    </source>
</evidence>
<accession>A0ABY5L2I7</accession>
<name>A0ABY5L2I7_9CELL</name>
<protein>
    <submittedName>
        <fullName evidence="1">Uncharacterized protein</fullName>
    </submittedName>
</protein>
<proteinExistence type="predicted"/>
<dbReference type="EMBL" id="CP101988">
    <property type="protein sequence ID" value="UUI75896.1"/>
    <property type="molecule type" value="Genomic_DNA"/>
</dbReference>
<dbReference type="RefSeq" id="WP_227568043.1">
    <property type="nucleotide sequence ID" value="NZ_CP101988.1"/>
</dbReference>
<reference evidence="1 2" key="1">
    <citation type="submission" date="2022-07" db="EMBL/GenBank/DDBJ databases">
        <title>Novel species in genus cellulomonas.</title>
        <authorList>
            <person name="Ye L."/>
        </authorList>
    </citation>
    <scope>NUCLEOTIDE SEQUENCE [LARGE SCALE GENOMIC DNA]</scope>
    <source>
        <strain evidence="2">zg-Y338</strain>
    </source>
</reference>
<evidence type="ECO:0000313" key="2">
    <source>
        <dbReference type="Proteomes" id="UP001316189"/>
    </source>
</evidence>
<dbReference type="Proteomes" id="UP001316189">
    <property type="component" value="Chromosome"/>
</dbReference>
<sequence>MGSGQRRARRVAVGWLAVLGIAGLAAPTVDALGEGGESPVDAAPPGCSAARIAVDYDVEHVADMGAQGVTALRLTGVPAECEGVGLRVALLAADGRLVADVPAPGGGPTRSAGLAEPVLASEVAAVSLVIGDLAAG</sequence>